<dbReference type="InterPro" id="IPR011598">
    <property type="entry name" value="bHLH_dom"/>
</dbReference>
<dbReference type="GO" id="GO:0000981">
    <property type="term" value="F:DNA-binding transcription factor activity, RNA polymerase II-specific"/>
    <property type="evidence" value="ECO:0007669"/>
    <property type="project" value="TreeGrafter"/>
</dbReference>
<evidence type="ECO:0000256" key="5">
    <source>
        <dbReference type="ARBA" id="ARBA00023242"/>
    </source>
</evidence>
<evidence type="ECO:0000313" key="9">
    <source>
        <dbReference type="Proteomes" id="UP001237642"/>
    </source>
</evidence>
<evidence type="ECO:0000256" key="4">
    <source>
        <dbReference type="ARBA" id="ARBA00023163"/>
    </source>
</evidence>
<keyword evidence="2" id="KW-0805">Transcription regulation</keyword>
<dbReference type="InterPro" id="IPR036638">
    <property type="entry name" value="HLH_DNA-bd_sf"/>
</dbReference>
<dbReference type="Proteomes" id="UP001237642">
    <property type="component" value="Unassembled WGS sequence"/>
</dbReference>
<dbReference type="Gene3D" id="4.10.280.10">
    <property type="entry name" value="Helix-loop-helix DNA-binding domain"/>
    <property type="match status" value="1"/>
</dbReference>
<keyword evidence="9" id="KW-1185">Reference proteome</keyword>
<keyword evidence="5" id="KW-0539">Nucleus</keyword>
<dbReference type="GO" id="GO:0000978">
    <property type="term" value="F:RNA polymerase II cis-regulatory region sequence-specific DNA binding"/>
    <property type="evidence" value="ECO:0007669"/>
    <property type="project" value="TreeGrafter"/>
</dbReference>
<keyword evidence="3" id="KW-0238">DNA-binding</keyword>
<evidence type="ECO:0000259" key="7">
    <source>
        <dbReference type="PROSITE" id="PS50888"/>
    </source>
</evidence>
<accession>A0AAD8JEV8</accession>
<dbReference type="SUPFAM" id="SSF47459">
    <property type="entry name" value="HLH, helix-loop-helix DNA-binding domain"/>
    <property type="match status" value="1"/>
</dbReference>
<evidence type="ECO:0000256" key="2">
    <source>
        <dbReference type="ARBA" id="ARBA00023015"/>
    </source>
</evidence>
<comment type="caution">
    <text evidence="8">The sequence shown here is derived from an EMBL/GenBank/DDBJ whole genome shotgun (WGS) entry which is preliminary data.</text>
</comment>
<protein>
    <submittedName>
        <fullName evidence="8">Transcription factor bHLH113</fullName>
    </submittedName>
</protein>
<proteinExistence type="predicted"/>
<dbReference type="PANTHER" id="PTHR16223:SF238">
    <property type="entry name" value="TRANSCRIPTION FACTOR BHLH114"/>
    <property type="match status" value="1"/>
</dbReference>
<dbReference type="InterPro" id="IPR045843">
    <property type="entry name" value="IND-like"/>
</dbReference>
<dbReference type="PANTHER" id="PTHR16223">
    <property type="entry name" value="TRANSCRIPTION FACTOR BHLH83-RELATED"/>
    <property type="match status" value="1"/>
</dbReference>
<feature type="region of interest" description="Disordered" evidence="6">
    <location>
        <begin position="84"/>
        <end position="130"/>
    </location>
</feature>
<keyword evidence="4" id="KW-0804">Transcription</keyword>
<name>A0AAD8JEV8_9APIA</name>
<reference evidence="8" key="1">
    <citation type="submission" date="2023-02" db="EMBL/GenBank/DDBJ databases">
        <title>Genome of toxic invasive species Heracleum sosnowskyi carries increased number of genes despite the absence of recent whole-genome duplications.</title>
        <authorList>
            <person name="Schelkunov M."/>
            <person name="Shtratnikova V."/>
            <person name="Makarenko M."/>
            <person name="Klepikova A."/>
            <person name="Omelchenko D."/>
            <person name="Novikova G."/>
            <person name="Obukhova E."/>
            <person name="Bogdanov V."/>
            <person name="Penin A."/>
            <person name="Logacheva M."/>
        </authorList>
    </citation>
    <scope>NUCLEOTIDE SEQUENCE</scope>
    <source>
        <strain evidence="8">Hsosn_3</strain>
        <tissue evidence="8">Leaf</tissue>
    </source>
</reference>
<comment type="subcellular location">
    <subcellularLocation>
        <location evidence="1">Nucleus</location>
    </subcellularLocation>
</comment>
<feature type="domain" description="BHLH" evidence="7">
    <location>
        <begin position="116"/>
        <end position="165"/>
    </location>
</feature>
<evidence type="ECO:0000256" key="1">
    <source>
        <dbReference type="ARBA" id="ARBA00004123"/>
    </source>
</evidence>
<dbReference type="GO" id="GO:0005634">
    <property type="term" value="C:nucleus"/>
    <property type="evidence" value="ECO:0007669"/>
    <property type="project" value="UniProtKB-SubCell"/>
</dbReference>
<dbReference type="EMBL" id="JAUIZM010000001">
    <property type="protein sequence ID" value="KAK1402488.1"/>
    <property type="molecule type" value="Genomic_DNA"/>
</dbReference>
<reference evidence="8" key="2">
    <citation type="submission" date="2023-05" db="EMBL/GenBank/DDBJ databases">
        <authorList>
            <person name="Schelkunov M.I."/>
        </authorList>
    </citation>
    <scope>NUCLEOTIDE SEQUENCE</scope>
    <source>
        <strain evidence="8">Hsosn_3</strain>
        <tissue evidence="8">Leaf</tissue>
    </source>
</reference>
<evidence type="ECO:0000256" key="3">
    <source>
        <dbReference type="ARBA" id="ARBA00023125"/>
    </source>
</evidence>
<organism evidence="8 9">
    <name type="scientific">Heracleum sosnowskyi</name>
    <dbReference type="NCBI Taxonomy" id="360622"/>
    <lineage>
        <taxon>Eukaryota</taxon>
        <taxon>Viridiplantae</taxon>
        <taxon>Streptophyta</taxon>
        <taxon>Embryophyta</taxon>
        <taxon>Tracheophyta</taxon>
        <taxon>Spermatophyta</taxon>
        <taxon>Magnoliopsida</taxon>
        <taxon>eudicotyledons</taxon>
        <taxon>Gunneridae</taxon>
        <taxon>Pentapetalae</taxon>
        <taxon>asterids</taxon>
        <taxon>campanulids</taxon>
        <taxon>Apiales</taxon>
        <taxon>Apiaceae</taxon>
        <taxon>Apioideae</taxon>
        <taxon>apioid superclade</taxon>
        <taxon>Tordylieae</taxon>
        <taxon>Tordyliinae</taxon>
        <taxon>Heracleum</taxon>
    </lineage>
</organism>
<sequence>MADNYGDPLNRLIFSDDDMLGFQDSAGEMFAAGDLTDESQKMLCFGDYENKCDLTLPLQSQISEITCSNNNSSATSCANNGKIKKKRSGYEGDGEGFGVGAPAGKRRGGKKNKGESSSGNVHARGKKGKEKLGDRITALQQLVSPFGKTDTASVLHEAMGYIKFLHEQVQVLCSPYIKTPLSSSQAQLHEGVYPGENELVNPVKKEQGKDLRSNGLCLVPVESILHVANSNGADLWSPAAAMEKNAASNKY</sequence>
<dbReference type="GO" id="GO:0046983">
    <property type="term" value="F:protein dimerization activity"/>
    <property type="evidence" value="ECO:0007669"/>
    <property type="project" value="InterPro"/>
</dbReference>
<dbReference type="AlphaFoldDB" id="A0AAD8JEV8"/>
<dbReference type="CDD" id="cd11393">
    <property type="entry name" value="bHLH_AtbHLH_like"/>
    <property type="match status" value="1"/>
</dbReference>
<evidence type="ECO:0000256" key="6">
    <source>
        <dbReference type="SAM" id="MobiDB-lite"/>
    </source>
</evidence>
<gene>
    <name evidence="8" type="ORF">POM88_002093</name>
</gene>
<dbReference type="InterPro" id="IPR045239">
    <property type="entry name" value="bHLH95_bHLH"/>
</dbReference>
<dbReference type="PROSITE" id="PS50888">
    <property type="entry name" value="BHLH"/>
    <property type="match status" value="1"/>
</dbReference>
<evidence type="ECO:0000313" key="8">
    <source>
        <dbReference type="EMBL" id="KAK1402488.1"/>
    </source>
</evidence>